<name>A0A239L6L6_EKHLU</name>
<dbReference type="InterPro" id="IPR046847">
    <property type="entry name" value="Xre-like_HTH"/>
</dbReference>
<dbReference type="RefSeq" id="WP_089357715.1">
    <property type="nucleotide sequence ID" value="NZ_FZPD01000005.1"/>
</dbReference>
<dbReference type="Pfam" id="PF20432">
    <property type="entry name" value="Xre-like-HTH"/>
    <property type="match status" value="1"/>
</dbReference>
<evidence type="ECO:0000313" key="4">
    <source>
        <dbReference type="Proteomes" id="UP000198393"/>
    </source>
</evidence>
<reference evidence="3 4" key="1">
    <citation type="submission" date="2017-06" db="EMBL/GenBank/DDBJ databases">
        <authorList>
            <person name="Kim H.J."/>
            <person name="Triplett B.A."/>
        </authorList>
    </citation>
    <scope>NUCLEOTIDE SEQUENCE [LARGE SCALE GENOMIC DNA]</scope>
    <source>
        <strain evidence="3 4">DSM 19307</strain>
    </source>
</reference>
<evidence type="ECO:0000313" key="3">
    <source>
        <dbReference type="EMBL" id="SNT26237.1"/>
    </source>
</evidence>
<feature type="domain" description="Antitoxin Xre/MbcA/ParS-like toxin-binding" evidence="1">
    <location>
        <begin position="66"/>
        <end position="115"/>
    </location>
</feature>
<feature type="domain" description="Antitoxin Xre-like helix-turn-helix" evidence="2">
    <location>
        <begin position="14"/>
        <end position="55"/>
    </location>
</feature>
<organism evidence="3 4">
    <name type="scientific">Ekhidna lutea</name>
    <dbReference type="NCBI Taxonomy" id="447679"/>
    <lineage>
        <taxon>Bacteria</taxon>
        <taxon>Pseudomonadati</taxon>
        <taxon>Bacteroidota</taxon>
        <taxon>Cytophagia</taxon>
        <taxon>Cytophagales</taxon>
        <taxon>Reichenbachiellaceae</taxon>
        <taxon>Ekhidna</taxon>
    </lineage>
</organism>
<gene>
    <name evidence="3" type="ORF">SAMN05421640_3024</name>
</gene>
<evidence type="ECO:0000259" key="2">
    <source>
        <dbReference type="Pfam" id="PF20432"/>
    </source>
</evidence>
<dbReference type="InterPro" id="IPR024467">
    <property type="entry name" value="Xre/MbcA/ParS-like_toxin-bd"/>
</dbReference>
<evidence type="ECO:0000259" key="1">
    <source>
        <dbReference type="Pfam" id="PF09722"/>
    </source>
</evidence>
<accession>A0A239L6L6</accession>
<dbReference type="EMBL" id="FZPD01000005">
    <property type="protein sequence ID" value="SNT26237.1"/>
    <property type="molecule type" value="Genomic_DNA"/>
</dbReference>
<dbReference type="Proteomes" id="UP000198393">
    <property type="component" value="Unassembled WGS sequence"/>
</dbReference>
<dbReference type="GO" id="GO:0003677">
    <property type="term" value="F:DNA binding"/>
    <property type="evidence" value="ECO:0007669"/>
    <property type="project" value="InterPro"/>
</dbReference>
<dbReference type="AlphaFoldDB" id="A0A239L6L6"/>
<proteinExistence type="predicted"/>
<keyword evidence="4" id="KW-1185">Reference proteome</keyword>
<sequence length="118" mass="13340">MKFYKIKEAKSDEVKEAVAAYGFTKDDMAGILGVSEKTYYNMMQKPTLGQEKSDRFHFIQQIFESGEEALGSKNSLSNWLKTPQPMLDGYVPLDMMRTITGSNRVLQILGRIKHGITA</sequence>
<dbReference type="Pfam" id="PF09722">
    <property type="entry name" value="Xre_MbcA_ParS_C"/>
    <property type="match status" value="1"/>
</dbReference>
<protein>
    <submittedName>
        <fullName evidence="3">Putative toxin-antitoxin system antitoxin component, TIGR02293 family</fullName>
    </submittedName>
</protein>
<dbReference type="OrthoDB" id="951835at2"/>